<sequence>MGDLRGIIQHRVQQGGMAASVQASLVVESAQKVFDDFFGLEPQLVRVLYLKNRTLTVSVSAAPVAQEVKKNEAALLENIRNATGDRSIERIRYLL</sequence>
<dbReference type="EMBL" id="MFQD01000017">
    <property type="protein sequence ID" value="OGH68057.1"/>
    <property type="molecule type" value="Genomic_DNA"/>
</dbReference>
<evidence type="ECO:0000313" key="1">
    <source>
        <dbReference type="EMBL" id="OGH68057.1"/>
    </source>
</evidence>
<gene>
    <name evidence="1" type="ORF">A3C15_00940</name>
</gene>
<reference evidence="1 2" key="1">
    <citation type="journal article" date="2016" name="Nat. Commun.">
        <title>Thousands of microbial genomes shed light on interconnected biogeochemical processes in an aquifer system.</title>
        <authorList>
            <person name="Anantharaman K."/>
            <person name="Brown C.T."/>
            <person name="Hug L.A."/>
            <person name="Sharon I."/>
            <person name="Castelle C.J."/>
            <person name="Probst A.J."/>
            <person name="Thomas B.C."/>
            <person name="Singh A."/>
            <person name="Wilkins M.J."/>
            <person name="Karaoz U."/>
            <person name="Brodie E.L."/>
            <person name="Williams K.H."/>
            <person name="Hubbard S.S."/>
            <person name="Banfield J.F."/>
        </authorList>
    </citation>
    <scope>NUCLEOTIDE SEQUENCE [LARGE SCALE GENOMIC DNA]</scope>
</reference>
<protein>
    <recommendedName>
        <fullName evidence="3">DUF721 domain-containing protein</fullName>
    </recommendedName>
</protein>
<evidence type="ECO:0000313" key="2">
    <source>
        <dbReference type="Proteomes" id="UP000176532"/>
    </source>
</evidence>
<dbReference type="InterPro" id="IPR007922">
    <property type="entry name" value="DciA-like"/>
</dbReference>
<comment type="caution">
    <text evidence="1">The sequence shown here is derived from an EMBL/GenBank/DDBJ whole genome shotgun (WGS) entry which is preliminary data.</text>
</comment>
<dbReference type="AlphaFoldDB" id="A0A1F6M8U4"/>
<evidence type="ECO:0008006" key="3">
    <source>
        <dbReference type="Google" id="ProtNLM"/>
    </source>
</evidence>
<dbReference type="STRING" id="1798682.A3C15_00940"/>
<proteinExistence type="predicted"/>
<name>A0A1F6M8U4_9BACT</name>
<accession>A0A1F6M8U4</accession>
<dbReference type="Proteomes" id="UP000176532">
    <property type="component" value="Unassembled WGS sequence"/>
</dbReference>
<organism evidence="1 2">
    <name type="scientific">Candidatus Magasanikbacteria bacterium RIFCSPHIGHO2_02_FULL_50_9b</name>
    <dbReference type="NCBI Taxonomy" id="1798682"/>
    <lineage>
        <taxon>Bacteria</taxon>
        <taxon>Candidatus Magasanikiibacteriota</taxon>
    </lineage>
</organism>
<dbReference type="Pfam" id="PF05258">
    <property type="entry name" value="DciA"/>
    <property type="match status" value="1"/>
</dbReference>